<protein>
    <recommendedName>
        <fullName evidence="3">ZZ-type domain-containing protein</fullName>
    </recommendedName>
</protein>
<comment type="caution">
    <text evidence="1">The sequence shown here is derived from an EMBL/GenBank/DDBJ whole genome shotgun (WGS) entry which is preliminary data.</text>
</comment>
<reference evidence="1" key="1">
    <citation type="submission" date="2020-06" db="EMBL/GenBank/DDBJ databases">
        <authorList>
            <consortium name="Plant Systems Biology data submission"/>
        </authorList>
    </citation>
    <scope>NUCLEOTIDE SEQUENCE</scope>
    <source>
        <strain evidence="1">D6</strain>
    </source>
</reference>
<keyword evidence="2" id="KW-1185">Reference proteome</keyword>
<proteinExistence type="predicted"/>
<dbReference type="OrthoDB" id="418469at2759"/>
<accession>A0A9N8HZC3</accession>
<dbReference type="EMBL" id="CAICTM010002230">
    <property type="protein sequence ID" value="CAB9528463.1"/>
    <property type="molecule type" value="Genomic_DNA"/>
</dbReference>
<sequence>MNQDLFKGALDVVLQSGFVVRVSIETITVSDEEPRKITTTFFCCIDATGGDIRKLLRERLLETNLNSVELRLKERDGGPVIGRFDKSPLGAHLTCQIYPIPAAWQRLFDLVGIGSETERDRMREKMMMPRKCKQCPGNHALVESSSEEEMEGMVCDKCRGVLAGNNSTWFGCRDCNFDLCSVCHQGDQGSDHIMMASSCDPYEELETVAKHLAKKFAEFPCCPCLRDMSRDVHTVYWDHTHWGWVIPRTFRPFISFPDVYFVRLSWMQNVIAPGVRLVIRLGDELRRVVSEAVASQERCAKKIRTDSEHQSLLPGETDEILPNGANSRDIRDYGRQLLTHMDVWDAVEEQLERKVAAAMEGTGEVGRRFDRDVRLQLESFECEKVVYKLSAVAVAVAEGRPLPMPFASI</sequence>
<dbReference type="AlphaFoldDB" id="A0A9N8HZC3"/>
<evidence type="ECO:0008006" key="3">
    <source>
        <dbReference type="Google" id="ProtNLM"/>
    </source>
</evidence>
<organism evidence="1 2">
    <name type="scientific">Seminavis robusta</name>
    <dbReference type="NCBI Taxonomy" id="568900"/>
    <lineage>
        <taxon>Eukaryota</taxon>
        <taxon>Sar</taxon>
        <taxon>Stramenopiles</taxon>
        <taxon>Ochrophyta</taxon>
        <taxon>Bacillariophyta</taxon>
        <taxon>Bacillariophyceae</taxon>
        <taxon>Bacillariophycidae</taxon>
        <taxon>Naviculales</taxon>
        <taxon>Naviculaceae</taxon>
        <taxon>Seminavis</taxon>
    </lineage>
</organism>
<name>A0A9N8HZC3_9STRA</name>
<evidence type="ECO:0000313" key="2">
    <source>
        <dbReference type="Proteomes" id="UP001153069"/>
    </source>
</evidence>
<evidence type="ECO:0000313" key="1">
    <source>
        <dbReference type="EMBL" id="CAB9528463.1"/>
    </source>
</evidence>
<gene>
    <name evidence="1" type="ORF">SEMRO_2232_G320080.1</name>
</gene>
<dbReference type="Proteomes" id="UP001153069">
    <property type="component" value="Unassembled WGS sequence"/>
</dbReference>